<evidence type="ECO:0000313" key="4">
    <source>
        <dbReference type="Proteomes" id="UP000320762"/>
    </source>
</evidence>
<dbReference type="OrthoDB" id="3271139at2759"/>
<protein>
    <recommendedName>
        <fullName evidence="2">Fungal-type protein kinase domain-containing protein</fullName>
    </recommendedName>
</protein>
<proteinExistence type="predicted"/>
<feature type="domain" description="Fungal-type protein kinase" evidence="2">
    <location>
        <begin position="146"/>
        <end position="529"/>
    </location>
</feature>
<dbReference type="SUPFAM" id="SSF56112">
    <property type="entry name" value="Protein kinase-like (PK-like)"/>
    <property type="match status" value="1"/>
</dbReference>
<organism evidence="3 4">
    <name type="scientific">Schizophyllum amplum</name>
    <dbReference type="NCBI Taxonomy" id="97359"/>
    <lineage>
        <taxon>Eukaryota</taxon>
        <taxon>Fungi</taxon>
        <taxon>Dikarya</taxon>
        <taxon>Basidiomycota</taxon>
        <taxon>Agaricomycotina</taxon>
        <taxon>Agaricomycetes</taxon>
        <taxon>Agaricomycetidae</taxon>
        <taxon>Agaricales</taxon>
        <taxon>Schizophyllaceae</taxon>
        <taxon>Schizophyllum</taxon>
    </lineage>
</organism>
<dbReference type="AlphaFoldDB" id="A0A550CVL7"/>
<gene>
    <name evidence="3" type="ORF">BD626DRAFT_532759</name>
</gene>
<keyword evidence="4" id="KW-1185">Reference proteome</keyword>
<dbReference type="InterPro" id="IPR011009">
    <property type="entry name" value="Kinase-like_dom_sf"/>
</dbReference>
<dbReference type="Gene3D" id="1.10.510.10">
    <property type="entry name" value="Transferase(Phosphotransferase) domain 1"/>
    <property type="match status" value="1"/>
</dbReference>
<dbReference type="InterPro" id="IPR040976">
    <property type="entry name" value="Pkinase_fungal"/>
</dbReference>
<reference evidence="3 4" key="1">
    <citation type="journal article" date="2019" name="New Phytol.">
        <title>Comparative genomics reveals unique wood-decay strategies and fruiting body development in the Schizophyllaceae.</title>
        <authorList>
            <person name="Almasi E."/>
            <person name="Sahu N."/>
            <person name="Krizsan K."/>
            <person name="Balint B."/>
            <person name="Kovacs G.M."/>
            <person name="Kiss B."/>
            <person name="Cseklye J."/>
            <person name="Drula E."/>
            <person name="Henrissat B."/>
            <person name="Nagy I."/>
            <person name="Chovatia M."/>
            <person name="Adam C."/>
            <person name="LaButti K."/>
            <person name="Lipzen A."/>
            <person name="Riley R."/>
            <person name="Grigoriev I.V."/>
            <person name="Nagy L.G."/>
        </authorList>
    </citation>
    <scope>NUCLEOTIDE SEQUENCE [LARGE SCALE GENOMIC DNA]</scope>
    <source>
        <strain evidence="3 4">NL-1724</strain>
    </source>
</reference>
<dbReference type="EMBL" id="VDMD01000001">
    <property type="protein sequence ID" value="TRM68837.1"/>
    <property type="molecule type" value="Genomic_DNA"/>
</dbReference>
<accession>A0A550CVL7</accession>
<evidence type="ECO:0000259" key="2">
    <source>
        <dbReference type="Pfam" id="PF17667"/>
    </source>
</evidence>
<evidence type="ECO:0000313" key="3">
    <source>
        <dbReference type="EMBL" id="TRM68837.1"/>
    </source>
</evidence>
<name>A0A550CVL7_9AGAR</name>
<dbReference type="STRING" id="97359.A0A550CVL7"/>
<dbReference type="Proteomes" id="UP000320762">
    <property type="component" value="Unassembled WGS sequence"/>
</dbReference>
<comment type="caution">
    <text evidence="3">The sequence shown here is derived from an EMBL/GenBank/DDBJ whole genome shotgun (WGS) entry which is preliminary data.</text>
</comment>
<dbReference type="Pfam" id="PF17667">
    <property type="entry name" value="Pkinase_fungal"/>
    <property type="match status" value="1"/>
</dbReference>
<evidence type="ECO:0000256" key="1">
    <source>
        <dbReference type="SAM" id="MobiDB-lite"/>
    </source>
</evidence>
<feature type="region of interest" description="Disordered" evidence="1">
    <location>
        <begin position="847"/>
        <end position="867"/>
    </location>
</feature>
<sequence>MSFIVNTTVLELYEGFKGWKRIGDKDVSEMMKYLIDRGFYGQGGWKHFQGSCTHATDADTKTILDGLGHVCFFIVQAAAKVTNGRFGGKEQTARLETKYESRTCVGVADVTPCFVDGWSTLLKKAAHATTGGGVSDMKITDSTGCTHWMSEVGVIIRYQRESGEAARQTNIQSISSVASHIFHNDKSRDYVPSILIQDTIAHIAIHSRSSSVISAAFDVNKNPTEFVQVTLFVTHASRQQFGFNPNICRVVDPEGDLQYQYWVPLLCNPKRFVLYQTVTTLFHHAVSPNLYAKDMCVYRVRPAKTWRDGTSIDQDAPAEVLRDFAQFHTIASDADLQDRVRAAMMAVAVTEEEQQIVEEGFLSITVDAAASGGEVNRKMDARPTSNYVRERRICVYGEECQDLYKIEHPALYFYGLSKVSELLLILWRARWLHGDGSPGNFLMELLKLDESAFLTLADDYVVKITDLEMASRYSEKGPWQGFHGTRDYAAIEIAAGKHLFHPDQPNALSTLHFQYNGFHDLESAIWMALKFALDHVAVPARNAPLLVNQALLRGEFFGPFELCKVPRRRVIMGSPDETRDILEVLQNAYGRDSPMCDLVKLARQMGLAHREAQANGIDEDYIEGVPREKLAHKPLPPSNFPLDIYDAVRRCFMRIGEYYGGEESPLRKLNDVNLLEVAHNDARIDVAVRVRGAEMEAEAKTGAKAEPDAQAEHAAQVALVWQKLMEQLGVVAAQAEVEAKEELVAEVGVKNEVASGAVPAVVTPKTAAVAVVVAQPPSLGVPPQEAQEEADAEDIPSSPLALYYLADEADEGDDKENISALELYCPDSEQEEEDAENIPPVAVYHPSQAQKRKACDTPDESPPRKRARPALATIIDDHIGRLEAQVDVLHKERERVRWDDATREALGVLGCL</sequence>